<dbReference type="PROSITE" id="PS00622">
    <property type="entry name" value="HTH_LUXR_1"/>
    <property type="match status" value="1"/>
</dbReference>
<proteinExistence type="predicted"/>
<evidence type="ECO:0000259" key="5">
    <source>
        <dbReference type="PROSITE" id="PS50043"/>
    </source>
</evidence>
<feature type="modified residue" description="4-aspartylphosphate" evidence="4">
    <location>
        <position position="56"/>
    </location>
</feature>
<comment type="caution">
    <text evidence="7">The sequence shown here is derived from an EMBL/GenBank/DDBJ whole genome shotgun (WGS) entry which is preliminary data.</text>
</comment>
<dbReference type="Proteomes" id="UP001596422">
    <property type="component" value="Unassembled WGS sequence"/>
</dbReference>
<dbReference type="Pfam" id="PF00196">
    <property type="entry name" value="GerE"/>
    <property type="match status" value="1"/>
</dbReference>
<dbReference type="Gene3D" id="1.10.10.10">
    <property type="entry name" value="Winged helix-like DNA-binding domain superfamily/Winged helix DNA-binding domain"/>
    <property type="match status" value="1"/>
</dbReference>
<dbReference type="PANTHER" id="PTHR44688">
    <property type="entry name" value="DNA-BINDING TRANSCRIPTIONAL ACTIVATOR DEVR_DOSR"/>
    <property type="match status" value="1"/>
</dbReference>
<dbReference type="Gene3D" id="3.40.50.2300">
    <property type="match status" value="1"/>
</dbReference>
<evidence type="ECO:0000259" key="6">
    <source>
        <dbReference type="PROSITE" id="PS50110"/>
    </source>
</evidence>
<gene>
    <name evidence="7" type="ORF">ACFQDL_25545</name>
</gene>
<dbReference type="PANTHER" id="PTHR44688:SF16">
    <property type="entry name" value="DNA-BINDING TRANSCRIPTIONAL ACTIVATOR DEVR_DOSR"/>
    <property type="match status" value="1"/>
</dbReference>
<dbReference type="PROSITE" id="PS50043">
    <property type="entry name" value="HTH_LUXR_2"/>
    <property type="match status" value="1"/>
</dbReference>
<dbReference type="Pfam" id="PF00072">
    <property type="entry name" value="Response_reg"/>
    <property type="match status" value="1"/>
</dbReference>
<dbReference type="SMART" id="SM00421">
    <property type="entry name" value="HTH_LUXR"/>
    <property type="match status" value="1"/>
</dbReference>
<dbReference type="InterPro" id="IPR001789">
    <property type="entry name" value="Sig_transdc_resp-reg_receiver"/>
</dbReference>
<dbReference type="EMBL" id="JBHSWE010000001">
    <property type="protein sequence ID" value="MFC6673076.1"/>
    <property type="molecule type" value="Genomic_DNA"/>
</dbReference>
<keyword evidence="1" id="KW-0805">Transcription regulation</keyword>
<evidence type="ECO:0000256" key="1">
    <source>
        <dbReference type="ARBA" id="ARBA00023015"/>
    </source>
</evidence>
<sequence>MHSEQHKVILIDDDPAVREALGLTLRHAGLDVEDYDSAEAYLECCNPQRHGCLVLDLNMPGMSGLELQQTLVQRDIRIPIIFLSAHGDIPTSVKAVKAGAVDFLPKPFRGRDLLARVEEALEKGRVLRRKAEEIARVLQRFERLTPREREVMASVVTGLSSKEVARELRLSHRTVEIHRARIMEKMEAASVAELVGLALVCGILELPVGMP</sequence>
<reference evidence="8" key="1">
    <citation type="journal article" date="2019" name="Int. J. Syst. Evol. Microbiol.">
        <title>The Global Catalogue of Microorganisms (GCM) 10K type strain sequencing project: providing services to taxonomists for standard genome sequencing and annotation.</title>
        <authorList>
            <consortium name="The Broad Institute Genomics Platform"/>
            <consortium name="The Broad Institute Genome Sequencing Center for Infectious Disease"/>
            <person name="Wu L."/>
            <person name="Ma J."/>
        </authorList>
    </citation>
    <scope>NUCLEOTIDE SEQUENCE [LARGE SCALE GENOMIC DNA]</scope>
    <source>
        <strain evidence="8">NBRC 111756</strain>
    </source>
</reference>
<dbReference type="InterPro" id="IPR000792">
    <property type="entry name" value="Tscrpt_reg_LuxR_C"/>
</dbReference>
<dbReference type="InterPro" id="IPR016032">
    <property type="entry name" value="Sig_transdc_resp-reg_C-effctor"/>
</dbReference>
<dbReference type="SMART" id="SM00448">
    <property type="entry name" value="REC"/>
    <property type="match status" value="1"/>
</dbReference>
<feature type="domain" description="HTH luxR-type" evidence="5">
    <location>
        <begin position="137"/>
        <end position="202"/>
    </location>
</feature>
<protein>
    <submittedName>
        <fullName evidence="7">Response regulator transcription factor</fullName>
    </submittedName>
</protein>
<dbReference type="CDD" id="cd17537">
    <property type="entry name" value="REC_FixJ"/>
    <property type="match status" value="1"/>
</dbReference>
<dbReference type="CDD" id="cd06170">
    <property type="entry name" value="LuxR_C_like"/>
    <property type="match status" value="1"/>
</dbReference>
<dbReference type="PROSITE" id="PS50110">
    <property type="entry name" value="RESPONSE_REGULATORY"/>
    <property type="match status" value="1"/>
</dbReference>
<keyword evidence="4" id="KW-0597">Phosphoprotein</keyword>
<dbReference type="InterPro" id="IPR036388">
    <property type="entry name" value="WH-like_DNA-bd_sf"/>
</dbReference>
<keyword evidence="2" id="KW-0238">DNA-binding</keyword>
<dbReference type="InterPro" id="IPR011006">
    <property type="entry name" value="CheY-like_superfamily"/>
</dbReference>
<keyword evidence="8" id="KW-1185">Reference proteome</keyword>
<organism evidence="7 8">
    <name type="scientific">Marinobacterium aestuariivivens</name>
    <dbReference type="NCBI Taxonomy" id="1698799"/>
    <lineage>
        <taxon>Bacteria</taxon>
        <taxon>Pseudomonadati</taxon>
        <taxon>Pseudomonadota</taxon>
        <taxon>Gammaproteobacteria</taxon>
        <taxon>Oceanospirillales</taxon>
        <taxon>Oceanospirillaceae</taxon>
        <taxon>Marinobacterium</taxon>
    </lineage>
</organism>
<dbReference type="SUPFAM" id="SSF52172">
    <property type="entry name" value="CheY-like"/>
    <property type="match status" value="1"/>
</dbReference>
<evidence type="ECO:0000313" key="8">
    <source>
        <dbReference type="Proteomes" id="UP001596422"/>
    </source>
</evidence>
<dbReference type="RefSeq" id="WP_379911471.1">
    <property type="nucleotide sequence ID" value="NZ_JBHSWE010000001.1"/>
</dbReference>
<feature type="domain" description="Response regulatory" evidence="6">
    <location>
        <begin position="7"/>
        <end position="121"/>
    </location>
</feature>
<evidence type="ECO:0000256" key="4">
    <source>
        <dbReference type="PROSITE-ProRule" id="PRU00169"/>
    </source>
</evidence>
<evidence type="ECO:0000256" key="3">
    <source>
        <dbReference type="ARBA" id="ARBA00023163"/>
    </source>
</evidence>
<name>A0ABW2A6C8_9GAMM</name>
<evidence type="ECO:0000313" key="7">
    <source>
        <dbReference type="EMBL" id="MFC6673076.1"/>
    </source>
</evidence>
<dbReference type="PRINTS" id="PR00038">
    <property type="entry name" value="HTHLUXR"/>
</dbReference>
<evidence type="ECO:0000256" key="2">
    <source>
        <dbReference type="ARBA" id="ARBA00023125"/>
    </source>
</evidence>
<keyword evidence="3" id="KW-0804">Transcription</keyword>
<accession>A0ABW2A6C8</accession>
<dbReference type="SUPFAM" id="SSF46894">
    <property type="entry name" value="C-terminal effector domain of the bipartite response regulators"/>
    <property type="match status" value="1"/>
</dbReference>